<gene>
    <name evidence="1" type="ORF">GCM10009850_114160</name>
</gene>
<comment type="caution">
    <text evidence="1">The sequence shown here is derived from an EMBL/GenBank/DDBJ whole genome shotgun (WGS) entry which is preliminary data.</text>
</comment>
<name>A0ABN3D2A5_9ACTN</name>
<sequence length="644" mass="71163">MTSEQPRSGLPVEFLCAIAAEASPGSPPIRMATERTRALPEGRARDALLLILLLGAHKSSAPEWMLKAAIESDIRTEGQAHESPSMRLATAALSNPSCSDALREEALRLCSSPQLAVLGRKRCGELLAQAMGTELRRREPHGRPMTPELLEEPSASQVILREPDLHDTVFSAALDLLPQFPPGPRRTESETTEDFLKRHQQHMAAWEAWETMWGRVVELHTDRHRQLVEWAQGSRAFGVIRDHLLGAVPWDVEPSLLEEIAARDLAEFEARRLITRLCRMLRDGLSELEARSLLADELDALDPDGRRYVERFFGDSRSARERGLRAAVYWMEATVDGSWRHILNPADGKTRYGESHAWRAPQELLVVLGQRFAVAAANALDLWEPDPDPDHLSPSPQDVRWIHALLLHLPDVTDEVKDKARAVVQHFREAALPPWARGGYKAQEDHRQLAELCASIERMLDDPAAATRSSALGDPAHVTVRELAGASDEALRDYLARHAGDDDLVEKTLLSFASHSHRPAFAFPEVLAFHSAPETALIRMTTDLRKRLGGGPALREAWTRLVLALPDCPPHLVRALPAWTALTVGGPETVVSVVLTTLGNDDEAWNRFATSPASYTGATAWLRLGDVLDAAATSALWPDPPSST</sequence>
<dbReference type="RefSeq" id="WP_344495095.1">
    <property type="nucleotide sequence ID" value="NZ_BAAAQX010000057.1"/>
</dbReference>
<reference evidence="1 2" key="1">
    <citation type="journal article" date="2019" name="Int. J. Syst. Evol. Microbiol.">
        <title>The Global Catalogue of Microorganisms (GCM) 10K type strain sequencing project: providing services to taxonomists for standard genome sequencing and annotation.</title>
        <authorList>
            <consortium name="The Broad Institute Genomics Platform"/>
            <consortium name="The Broad Institute Genome Sequencing Center for Infectious Disease"/>
            <person name="Wu L."/>
            <person name="Ma J."/>
        </authorList>
    </citation>
    <scope>NUCLEOTIDE SEQUENCE [LARGE SCALE GENOMIC DNA]</scope>
    <source>
        <strain evidence="1 2">JCM 16114</strain>
    </source>
</reference>
<keyword evidence="2" id="KW-1185">Reference proteome</keyword>
<organism evidence="1 2">
    <name type="scientific">Nonomuraea monospora</name>
    <dbReference type="NCBI Taxonomy" id="568818"/>
    <lineage>
        <taxon>Bacteria</taxon>
        <taxon>Bacillati</taxon>
        <taxon>Actinomycetota</taxon>
        <taxon>Actinomycetes</taxon>
        <taxon>Streptosporangiales</taxon>
        <taxon>Streptosporangiaceae</taxon>
        <taxon>Nonomuraea</taxon>
    </lineage>
</organism>
<dbReference type="EMBL" id="BAAAQX010000057">
    <property type="protein sequence ID" value="GAA2215948.1"/>
    <property type="molecule type" value="Genomic_DNA"/>
</dbReference>
<evidence type="ECO:0000313" key="2">
    <source>
        <dbReference type="Proteomes" id="UP001499843"/>
    </source>
</evidence>
<proteinExistence type="predicted"/>
<protein>
    <submittedName>
        <fullName evidence="1">Uncharacterized protein</fullName>
    </submittedName>
</protein>
<evidence type="ECO:0000313" key="1">
    <source>
        <dbReference type="EMBL" id="GAA2215948.1"/>
    </source>
</evidence>
<accession>A0ABN3D2A5</accession>
<dbReference type="Proteomes" id="UP001499843">
    <property type="component" value="Unassembled WGS sequence"/>
</dbReference>